<dbReference type="PANTHER" id="PTHR11461:SF145">
    <property type="entry name" value="ALPHA-1-ANTICHYMOTRYPSIN"/>
    <property type="match status" value="1"/>
</dbReference>
<dbReference type="InterPro" id="IPR023796">
    <property type="entry name" value="Serpin_dom"/>
</dbReference>
<evidence type="ECO:0000259" key="6">
    <source>
        <dbReference type="Pfam" id="PF00079"/>
    </source>
</evidence>
<dbReference type="EMBL" id="JAULJE010000009">
    <property type="protein sequence ID" value="KAK1339505.1"/>
    <property type="molecule type" value="Genomic_DNA"/>
</dbReference>
<sequence>MPVLLVLGLPAAGLGPTAHGLPGDTLDQKVTQGSETLVDNLRLASTTRLCLQLYKQSARKNPNKNVIFAETAMSVSTALAFLSLAARGRTLMDIHRGLKFNLTETSEMEIHQLPAPPERLGQPLGRLQLSVGNAMVISEQLQVLAMFRADATALHASEALSTDSRDSPAAQGLINADVCR</sequence>
<feature type="chain" id="PRO_5041436842" description="Serpin domain-containing protein" evidence="5">
    <location>
        <begin position="21"/>
        <end position="180"/>
    </location>
</feature>
<gene>
    <name evidence="7" type="ORF">QTO34_020188</name>
</gene>
<keyword evidence="5" id="KW-0732">Signal</keyword>
<organism evidence="7 8">
    <name type="scientific">Cnephaeus nilssonii</name>
    <name type="common">Northern bat</name>
    <name type="synonym">Eptesicus nilssonii</name>
    <dbReference type="NCBI Taxonomy" id="3371016"/>
    <lineage>
        <taxon>Eukaryota</taxon>
        <taxon>Metazoa</taxon>
        <taxon>Chordata</taxon>
        <taxon>Craniata</taxon>
        <taxon>Vertebrata</taxon>
        <taxon>Euteleostomi</taxon>
        <taxon>Mammalia</taxon>
        <taxon>Eutheria</taxon>
        <taxon>Laurasiatheria</taxon>
        <taxon>Chiroptera</taxon>
        <taxon>Yangochiroptera</taxon>
        <taxon>Vespertilionidae</taxon>
        <taxon>Cnephaeus</taxon>
    </lineage>
</organism>
<dbReference type="SUPFAM" id="SSF56574">
    <property type="entry name" value="Serpins"/>
    <property type="match status" value="1"/>
</dbReference>
<keyword evidence="4" id="KW-0968">Cytoplasmic vesicle</keyword>
<name>A0AA40HY68_CNENI</name>
<feature type="signal peptide" evidence="5">
    <location>
        <begin position="1"/>
        <end position="20"/>
    </location>
</feature>
<accession>A0AA40HY68</accession>
<comment type="similarity">
    <text evidence="2">Belongs to the serpin family.</text>
</comment>
<evidence type="ECO:0000256" key="3">
    <source>
        <dbReference type="ARBA" id="ARBA00011738"/>
    </source>
</evidence>
<feature type="domain" description="Serpin" evidence="6">
    <location>
        <begin position="45"/>
        <end position="178"/>
    </location>
</feature>
<protein>
    <recommendedName>
        <fullName evidence="6">Serpin domain-containing protein</fullName>
    </recommendedName>
</protein>
<dbReference type="GO" id="GO:0005615">
    <property type="term" value="C:extracellular space"/>
    <property type="evidence" value="ECO:0007669"/>
    <property type="project" value="InterPro"/>
</dbReference>
<evidence type="ECO:0000256" key="2">
    <source>
        <dbReference type="ARBA" id="ARBA00009500"/>
    </source>
</evidence>
<dbReference type="GO" id="GO:0042583">
    <property type="term" value="C:chromaffin granule"/>
    <property type="evidence" value="ECO:0007669"/>
    <property type="project" value="UniProtKB-SubCell"/>
</dbReference>
<dbReference type="Gene3D" id="3.30.497.10">
    <property type="entry name" value="Antithrombin, subunit I, domain 2"/>
    <property type="match status" value="1"/>
</dbReference>
<comment type="subcellular location">
    <subcellularLocation>
        <location evidence="1">Cytoplasmic vesicle</location>
        <location evidence="1">Secretory vesicle</location>
        <location evidence="1">Chromaffin granule</location>
    </subcellularLocation>
</comment>
<dbReference type="InterPro" id="IPR042178">
    <property type="entry name" value="Serpin_sf_1"/>
</dbReference>
<evidence type="ECO:0000256" key="4">
    <source>
        <dbReference type="ARBA" id="ARBA00023329"/>
    </source>
</evidence>
<dbReference type="AlphaFoldDB" id="A0AA40HY68"/>
<dbReference type="Pfam" id="PF00079">
    <property type="entry name" value="Serpin"/>
    <property type="match status" value="1"/>
</dbReference>
<dbReference type="Proteomes" id="UP001177744">
    <property type="component" value="Unassembled WGS sequence"/>
</dbReference>
<evidence type="ECO:0000313" key="7">
    <source>
        <dbReference type="EMBL" id="KAK1339505.1"/>
    </source>
</evidence>
<dbReference type="GO" id="GO:0004867">
    <property type="term" value="F:serine-type endopeptidase inhibitor activity"/>
    <property type="evidence" value="ECO:0007669"/>
    <property type="project" value="InterPro"/>
</dbReference>
<evidence type="ECO:0000256" key="5">
    <source>
        <dbReference type="SAM" id="SignalP"/>
    </source>
</evidence>
<evidence type="ECO:0000313" key="8">
    <source>
        <dbReference type="Proteomes" id="UP001177744"/>
    </source>
</evidence>
<evidence type="ECO:0000256" key="1">
    <source>
        <dbReference type="ARBA" id="ARBA00004248"/>
    </source>
</evidence>
<comment type="subunit">
    <text evidence="3">Homodimer.</text>
</comment>
<keyword evidence="8" id="KW-1185">Reference proteome</keyword>
<dbReference type="PANTHER" id="PTHR11461">
    <property type="entry name" value="SERINE PROTEASE INHIBITOR, SERPIN"/>
    <property type="match status" value="1"/>
</dbReference>
<reference evidence="7" key="1">
    <citation type="submission" date="2023-06" db="EMBL/GenBank/DDBJ databases">
        <title>Reference genome for the Northern bat (Eptesicus nilssonii), a most northern bat species.</title>
        <authorList>
            <person name="Laine V.N."/>
            <person name="Pulliainen A.T."/>
            <person name="Lilley T.M."/>
        </authorList>
    </citation>
    <scope>NUCLEOTIDE SEQUENCE</scope>
    <source>
        <strain evidence="7">BLF_Eptnil</strain>
        <tissue evidence="7">Kidney</tissue>
    </source>
</reference>
<dbReference type="InterPro" id="IPR036186">
    <property type="entry name" value="Serpin_sf"/>
</dbReference>
<dbReference type="InterPro" id="IPR000215">
    <property type="entry name" value="Serpin_fam"/>
</dbReference>
<proteinExistence type="inferred from homology"/>
<comment type="caution">
    <text evidence="7">The sequence shown here is derived from an EMBL/GenBank/DDBJ whole genome shotgun (WGS) entry which is preliminary data.</text>
</comment>